<keyword evidence="1" id="KW-1133">Transmembrane helix</keyword>
<keyword evidence="3" id="KW-1185">Reference proteome</keyword>
<sequence>YHFSVLHTAADCLCSAASHVAMLRSASTEVTVSSTHSIVHFSFSCFVALLAILMENCRV</sequence>
<proteinExistence type="predicted"/>
<dbReference type="EMBL" id="QNUK01000184">
    <property type="protein sequence ID" value="KAF5898911.1"/>
    <property type="molecule type" value="Genomic_DNA"/>
</dbReference>
<organism evidence="2 3">
    <name type="scientific">Clarias magur</name>
    <name type="common">Asian catfish</name>
    <name type="synonym">Macropteronotus magur</name>
    <dbReference type="NCBI Taxonomy" id="1594786"/>
    <lineage>
        <taxon>Eukaryota</taxon>
        <taxon>Metazoa</taxon>
        <taxon>Chordata</taxon>
        <taxon>Craniata</taxon>
        <taxon>Vertebrata</taxon>
        <taxon>Euteleostomi</taxon>
        <taxon>Actinopterygii</taxon>
        <taxon>Neopterygii</taxon>
        <taxon>Teleostei</taxon>
        <taxon>Ostariophysi</taxon>
        <taxon>Siluriformes</taxon>
        <taxon>Clariidae</taxon>
        <taxon>Clarias</taxon>
    </lineage>
</organism>
<accession>A0A8J4U4Z6</accession>
<feature type="non-terminal residue" evidence="2">
    <location>
        <position position="1"/>
    </location>
</feature>
<keyword evidence="1" id="KW-0812">Transmembrane</keyword>
<gene>
    <name evidence="2" type="ORF">DAT39_011369</name>
</gene>
<evidence type="ECO:0000313" key="2">
    <source>
        <dbReference type="EMBL" id="KAF5898911.1"/>
    </source>
</evidence>
<comment type="caution">
    <text evidence="2">The sequence shown here is derived from an EMBL/GenBank/DDBJ whole genome shotgun (WGS) entry which is preliminary data.</text>
</comment>
<reference evidence="2" key="1">
    <citation type="submission" date="2020-07" db="EMBL/GenBank/DDBJ databases">
        <title>Clarias magur genome sequencing, assembly and annotation.</title>
        <authorList>
            <person name="Kushwaha B."/>
            <person name="Kumar R."/>
            <person name="Das P."/>
            <person name="Joshi C.G."/>
            <person name="Kumar D."/>
            <person name="Nagpure N.S."/>
            <person name="Pandey M."/>
            <person name="Agarwal S."/>
            <person name="Srivastava S."/>
            <person name="Singh M."/>
            <person name="Sahoo L."/>
            <person name="Jayasankar P."/>
            <person name="Meher P.K."/>
            <person name="Koringa P.G."/>
            <person name="Iquebal M.A."/>
            <person name="Das S.P."/>
            <person name="Bit A."/>
            <person name="Patnaik S."/>
            <person name="Patel N."/>
            <person name="Shah T.M."/>
            <person name="Hinsu A."/>
            <person name="Jena J.K."/>
        </authorList>
    </citation>
    <scope>NUCLEOTIDE SEQUENCE</scope>
    <source>
        <strain evidence="2">CIFAMagur01</strain>
        <tissue evidence="2">Testis</tissue>
    </source>
</reference>
<evidence type="ECO:0000256" key="1">
    <source>
        <dbReference type="SAM" id="Phobius"/>
    </source>
</evidence>
<dbReference type="AlphaFoldDB" id="A0A8J4U4Z6"/>
<keyword evidence="1" id="KW-0472">Membrane</keyword>
<dbReference type="Proteomes" id="UP000727407">
    <property type="component" value="Unassembled WGS sequence"/>
</dbReference>
<protein>
    <submittedName>
        <fullName evidence="2">Uncharacterized protein</fullName>
    </submittedName>
</protein>
<name>A0A8J4U4Z6_CLAMG</name>
<feature type="transmembrane region" description="Helical" evidence="1">
    <location>
        <begin position="37"/>
        <end position="54"/>
    </location>
</feature>
<evidence type="ECO:0000313" key="3">
    <source>
        <dbReference type="Proteomes" id="UP000727407"/>
    </source>
</evidence>